<name>A0A343TK30_9EURY</name>
<keyword evidence="3" id="KW-1185">Reference proteome</keyword>
<dbReference type="Proteomes" id="UP000263012">
    <property type="component" value="Chromosome"/>
</dbReference>
<evidence type="ECO:0000313" key="3">
    <source>
        <dbReference type="Proteomes" id="UP000263012"/>
    </source>
</evidence>
<evidence type="ECO:0000256" key="1">
    <source>
        <dbReference type="SAM" id="Phobius"/>
    </source>
</evidence>
<dbReference type="GeneID" id="37878181"/>
<reference evidence="3" key="1">
    <citation type="submission" date="2017-11" db="EMBL/GenBank/DDBJ databases">
        <title>Phenotypic and genomic properties of facultatively anaerobic sulfur-reducing natronoarchaea from hypersaline soda lakes.</title>
        <authorList>
            <person name="Sorokin D.Y."/>
            <person name="Kublanov I.V."/>
            <person name="Roman P."/>
            <person name="Sinninghe Damste J.S."/>
            <person name="Golyshin P.N."/>
            <person name="Rojo D."/>
            <person name="Ciordia S."/>
            <person name="Mena M.D.C."/>
            <person name="Ferrer M."/>
            <person name="Messina E."/>
            <person name="Smedile F."/>
            <person name="La Spada G."/>
            <person name="La Cono V."/>
            <person name="Yakimov M.M."/>
        </authorList>
    </citation>
    <scope>NUCLEOTIDE SEQUENCE [LARGE SCALE GENOMIC DNA]</scope>
    <source>
        <strain evidence="3">AArc-Sl</strain>
    </source>
</reference>
<keyword evidence="1" id="KW-0812">Transmembrane</keyword>
<dbReference type="EMBL" id="CP025066">
    <property type="protein sequence ID" value="AUX09452.1"/>
    <property type="molecule type" value="Genomic_DNA"/>
</dbReference>
<proteinExistence type="predicted"/>
<feature type="transmembrane region" description="Helical" evidence="1">
    <location>
        <begin position="214"/>
        <end position="236"/>
    </location>
</feature>
<dbReference type="RefSeq" id="WP_119818063.1">
    <property type="nucleotide sequence ID" value="NZ_CP025066.1"/>
</dbReference>
<keyword evidence="1" id="KW-1133">Transmembrane helix</keyword>
<dbReference type="InterPro" id="IPR055966">
    <property type="entry name" value="DUF7544"/>
</dbReference>
<keyword evidence="1" id="KW-0472">Membrane</keyword>
<organism evidence="2 3">
    <name type="scientific">Halalkaliarchaeum desulfuricum</name>
    <dbReference type="NCBI Taxonomy" id="2055893"/>
    <lineage>
        <taxon>Archaea</taxon>
        <taxon>Methanobacteriati</taxon>
        <taxon>Methanobacteriota</taxon>
        <taxon>Stenosarchaea group</taxon>
        <taxon>Halobacteria</taxon>
        <taxon>Halobacteriales</taxon>
        <taxon>Haloferacaceae</taxon>
        <taxon>Halalkaliarchaeum</taxon>
    </lineage>
</organism>
<dbReference type="Pfam" id="PF24400">
    <property type="entry name" value="DUF7544"/>
    <property type="match status" value="1"/>
</dbReference>
<dbReference type="OrthoDB" id="137652at2157"/>
<feature type="transmembrane region" description="Helical" evidence="1">
    <location>
        <begin position="268"/>
        <end position="290"/>
    </location>
</feature>
<dbReference type="KEGG" id="hdf:AArcSl_1826"/>
<feature type="transmembrane region" description="Helical" evidence="1">
    <location>
        <begin position="27"/>
        <end position="47"/>
    </location>
</feature>
<feature type="transmembrane region" description="Helical" evidence="1">
    <location>
        <begin position="75"/>
        <end position="101"/>
    </location>
</feature>
<feature type="transmembrane region" description="Helical" evidence="1">
    <location>
        <begin position="122"/>
        <end position="149"/>
    </location>
</feature>
<sequence>MSHATESLQDAFAATKRLLFPVSLHRWLALAVAAFFVGGTTGFDVNYNVGTGTVDLPEPIVGPRGLFPQVASPEFVVVGAAVLVVGLLSWYLGALFEFVFVEQLRTTDAHLRGRIAPAARPGLSLFGFRLVVGLLAAGSALFVAILPAAFGNVGVLLLLVFLPGLFVVGIVLWLANRLTTDFVVPVMIATDDGLVDAWRAFWPDLRGELREYGLYLLVRVVLGLIAGVVLAVGYLAIAIVVGIPLLLLFLLSGFVLFEVLAVRVVELLAVGFLLVGVLVVVIVGTVLVAVPVRTYLRYYALFVLGGVTPEYDLVEGIREDIQGGTEDRAETGT</sequence>
<accession>A0A343TK30</accession>
<feature type="transmembrane region" description="Helical" evidence="1">
    <location>
        <begin position="243"/>
        <end position="262"/>
    </location>
</feature>
<dbReference type="AlphaFoldDB" id="A0A343TK30"/>
<protein>
    <submittedName>
        <fullName evidence="2">Uncharacterized protein</fullName>
    </submittedName>
</protein>
<evidence type="ECO:0000313" key="2">
    <source>
        <dbReference type="EMBL" id="AUX09452.1"/>
    </source>
</evidence>
<feature type="transmembrane region" description="Helical" evidence="1">
    <location>
        <begin position="155"/>
        <end position="175"/>
    </location>
</feature>
<gene>
    <name evidence="2" type="ORF">AArcSl_1826</name>
</gene>